<evidence type="ECO:0000313" key="5">
    <source>
        <dbReference type="Proteomes" id="UP000290189"/>
    </source>
</evidence>
<dbReference type="Proteomes" id="UP000290189">
    <property type="component" value="Unassembled WGS sequence"/>
</dbReference>
<feature type="transmembrane region" description="Helical" evidence="1">
    <location>
        <begin position="224"/>
        <end position="246"/>
    </location>
</feature>
<keyword evidence="1" id="KW-0812">Transmembrane</keyword>
<evidence type="ECO:0000313" key="2">
    <source>
        <dbReference type="EMBL" id="CEP02053.1"/>
    </source>
</evidence>
<reference evidence="3 5" key="2">
    <citation type="submission" date="2018-03" db="EMBL/GenBank/DDBJ databases">
        <authorList>
            <person name="Fogelqvist J."/>
        </authorList>
    </citation>
    <scope>NUCLEOTIDE SEQUENCE [LARGE SCALE GENOMIC DNA]</scope>
</reference>
<feature type="transmembrane region" description="Helical" evidence="1">
    <location>
        <begin position="293"/>
        <end position="312"/>
    </location>
</feature>
<keyword evidence="1" id="KW-1133">Transmembrane helix</keyword>
<feature type="transmembrane region" description="Helical" evidence="1">
    <location>
        <begin position="162"/>
        <end position="180"/>
    </location>
</feature>
<feature type="transmembrane region" description="Helical" evidence="1">
    <location>
        <begin position="87"/>
        <end position="108"/>
    </location>
</feature>
<dbReference type="EMBL" id="CDSF01000122">
    <property type="protein sequence ID" value="CEP02053.1"/>
    <property type="molecule type" value="Genomic_DNA"/>
</dbReference>
<keyword evidence="3" id="KW-0496">Mitochondrion</keyword>
<protein>
    <submittedName>
        <fullName evidence="2">Uncharacterized protein</fullName>
    </submittedName>
</protein>
<evidence type="ECO:0000313" key="3">
    <source>
        <dbReference type="EMBL" id="SPQ98908.1"/>
    </source>
</evidence>
<feature type="transmembrane region" description="Helical" evidence="1">
    <location>
        <begin position="61"/>
        <end position="81"/>
    </location>
</feature>
<dbReference type="Proteomes" id="UP000039324">
    <property type="component" value="Unassembled WGS sequence"/>
</dbReference>
<evidence type="ECO:0000256" key="1">
    <source>
        <dbReference type="SAM" id="Phobius"/>
    </source>
</evidence>
<organism evidence="2 4">
    <name type="scientific">Plasmodiophora brassicae</name>
    <name type="common">Clubroot disease agent</name>
    <dbReference type="NCBI Taxonomy" id="37360"/>
    <lineage>
        <taxon>Eukaryota</taxon>
        <taxon>Sar</taxon>
        <taxon>Rhizaria</taxon>
        <taxon>Endomyxa</taxon>
        <taxon>Phytomyxea</taxon>
        <taxon>Plasmodiophorida</taxon>
        <taxon>Plasmodiophoridae</taxon>
        <taxon>Plasmodiophora</taxon>
    </lineage>
</organism>
<reference evidence="2 4" key="1">
    <citation type="submission" date="2015-02" db="EMBL/GenBank/DDBJ databases">
        <authorList>
            <person name="Chooi Y.-H."/>
        </authorList>
    </citation>
    <scope>NUCLEOTIDE SEQUENCE [LARGE SCALE GENOMIC DNA]</scope>
    <source>
        <strain evidence="2">E3</strain>
    </source>
</reference>
<dbReference type="EMBL" id="OVEO01000010">
    <property type="protein sequence ID" value="SPQ98908.1"/>
    <property type="molecule type" value="Genomic_DNA"/>
</dbReference>
<accession>A0A0G4J326</accession>
<sequence length="322" mass="34996">MLMFGPMVASASAGGLVAALMMMGSEERFMRASCVVFLYYLVQTPRVVAESVDKRADLFRFVFAACSPLLYVALGAVPSVLSGFRFLVYATGLLYCLIEAVVVIDAAERISTKVNNIVSSVDVSETLSLLMKVLALTASCASYAAAGVLWYQFFNEGFPQTAPYVAGMVAILALTIMSLVDDHGVITESAFTSLLVTYCLWSSRNPVLGSLKNLAMAVVGSGSFVRPALSIGIGVVVIAYFAILFLESKPDPDRFEHLSEFVFDIEPTVKCALVLLSSNLLSAMAGYHADSWLYFRFAEVIATPLLYGLMLYRKHEMDSAEY</sequence>
<name>A0A0G4J326_PLABS</name>
<gene>
    <name evidence="2" type="ORF">PBRA_002318</name>
    <name evidence="3" type="ORF">PLBR_LOCUS6123</name>
</gene>
<feature type="transmembrane region" description="Helical" evidence="1">
    <location>
        <begin position="129"/>
        <end position="150"/>
    </location>
</feature>
<geneLocation type="mitochondrion" evidence="3"/>
<evidence type="ECO:0000313" key="4">
    <source>
        <dbReference type="Proteomes" id="UP000039324"/>
    </source>
</evidence>
<dbReference type="AlphaFoldDB" id="A0A0G4J326"/>
<proteinExistence type="predicted"/>
<keyword evidence="1" id="KW-0472">Membrane</keyword>
<keyword evidence="4" id="KW-1185">Reference proteome</keyword>